<evidence type="ECO:0000313" key="3">
    <source>
        <dbReference type="EMBL" id="CDW89867.1"/>
    </source>
</evidence>
<dbReference type="EMBL" id="CCKQ01017940">
    <property type="protein sequence ID" value="CDW89867.1"/>
    <property type="molecule type" value="Genomic_DNA"/>
</dbReference>
<feature type="region of interest" description="Disordered" evidence="2">
    <location>
        <begin position="306"/>
        <end position="341"/>
    </location>
</feature>
<dbReference type="InterPro" id="IPR037239">
    <property type="entry name" value="OSBP_sf"/>
</dbReference>
<evidence type="ECO:0000256" key="1">
    <source>
        <dbReference type="RuleBase" id="RU003844"/>
    </source>
</evidence>
<reference evidence="3 4" key="1">
    <citation type="submission" date="2014-06" db="EMBL/GenBank/DDBJ databases">
        <authorList>
            <person name="Swart Estienne"/>
        </authorList>
    </citation>
    <scope>NUCLEOTIDE SEQUENCE [LARGE SCALE GENOMIC DNA]</scope>
    <source>
        <strain evidence="3 4">130c</strain>
    </source>
</reference>
<keyword evidence="4" id="KW-1185">Reference proteome</keyword>
<feature type="compositionally biased region" description="Polar residues" evidence="2">
    <location>
        <begin position="324"/>
        <end position="335"/>
    </location>
</feature>
<dbReference type="GO" id="GO:0005829">
    <property type="term" value="C:cytosol"/>
    <property type="evidence" value="ECO:0007669"/>
    <property type="project" value="TreeGrafter"/>
</dbReference>
<feature type="compositionally biased region" description="Polar residues" evidence="2">
    <location>
        <begin position="917"/>
        <end position="959"/>
    </location>
</feature>
<gene>
    <name evidence="3" type="primary">Contig9033.g9664</name>
    <name evidence="3" type="ORF">STYLEM_19007</name>
</gene>
<dbReference type="GO" id="GO:0016020">
    <property type="term" value="C:membrane"/>
    <property type="evidence" value="ECO:0007669"/>
    <property type="project" value="TreeGrafter"/>
</dbReference>
<dbReference type="SUPFAM" id="SSF144000">
    <property type="entry name" value="Oxysterol-binding protein-like"/>
    <property type="match status" value="1"/>
</dbReference>
<comment type="similarity">
    <text evidence="1">Belongs to the OSBP family.</text>
</comment>
<dbReference type="PANTHER" id="PTHR10972">
    <property type="entry name" value="OXYSTEROL-BINDING PROTEIN-RELATED"/>
    <property type="match status" value="1"/>
</dbReference>
<dbReference type="Proteomes" id="UP000039865">
    <property type="component" value="Unassembled WGS sequence"/>
</dbReference>
<feature type="region of interest" description="Disordered" evidence="2">
    <location>
        <begin position="216"/>
        <end position="279"/>
    </location>
</feature>
<dbReference type="PANTHER" id="PTHR10972:SF148">
    <property type="entry name" value="OXYSTEROL-BINDING PROTEIN 9"/>
    <property type="match status" value="1"/>
</dbReference>
<dbReference type="GO" id="GO:0032934">
    <property type="term" value="F:sterol binding"/>
    <property type="evidence" value="ECO:0007669"/>
    <property type="project" value="TreeGrafter"/>
</dbReference>
<dbReference type="Pfam" id="PF01237">
    <property type="entry name" value="Oxysterol_BP"/>
    <property type="match status" value="1"/>
</dbReference>
<feature type="region of interest" description="Disordered" evidence="2">
    <location>
        <begin position="852"/>
        <end position="960"/>
    </location>
</feature>
<dbReference type="InParanoid" id="A0A078B9C4"/>
<proteinExistence type="inferred from homology"/>
<name>A0A078B9C4_STYLE</name>
<accession>A0A078B9C4</accession>
<feature type="compositionally biased region" description="Polar residues" evidence="2">
    <location>
        <begin position="237"/>
        <end position="254"/>
    </location>
</feature>
<dbReference type="OrthoDB" id="287672at2759"/>
<sequence length="1459" mass="169041">MKVHSSFLVYRDFISPQIFCIDGVKFIEKQTEIEVFALKKQSQHGDYVSNLNKIDFKREMIDDSQISMENKTKDELARSKVIANNASRQEISQLANTYDEFLKIKESKDYQKQGYIYKFAKSKNSWVKVYGDIINLLLTLYYDNKKQKVVMGPFIIDGQAVLKKIQIVKEKYCLDLMFNLNDSGLFNLILGFDDSNQALEWQDLIEKIRDITKQKAMADQHSRRSSQISSIQSSQSTPNLNKSPRGSYLQQESPANIKKQATMPIEINKPKGPPSGIRQDFFSQAKEYKTLIDDVKADQDMAAFINKNDNNNKRQDLSPLPQMRKSQSQREQNIGSHYEEQKLIVKDQQSTKPVEMSFGGPQHMKFLNNQSIQSFNQDSIQVPFGSDLAKEETKIPKQKQQSQVKPKLGDRLSKRTAMNQPNKFLYERTLSPLSERGNSEEEDKYARSTMNKNKEGSVNVNVLDSKNFRGSILQQDYRQSVKDSVFSMNKESIISTDMNDGRSRRKRYNNSIISQENAQAKIIEILNTKIPEDQLKKAQRNSSLSPISNSLNKITFKKFNDPSIILTRGAQNPWDLAPIQLQLIIKLLFTKQSKDLLRIKEDTDTLVYNKNNLRVYASEDLETFQNKMEIDTQTQKQQVKNKNNILIFKSYYHLESSNIKTVMKIYDEPERLKLWDPNIQSSKIIQMLSGSSAKIYNKIKKANANSSDKNISGGTLSQELLINYQQEVKADTLFYLVEQTFNNTSGVGAKDIPKDNILLNLIIAKQKPFNKCRPCCRGSSNKAQLQNILLRQIKSHYEGMKNYSQVVKVPDQNQNLERQQSMQIQQSQRTSVKYQENQDFLKKLLDSKEPNLKIENSDRLTKKKQSSLGQQHDWDNLKLQTQERNNFDSKRLQKLGFKEDTEVNRNSQRSGQDRSSRNSQKSPTQSGLSRSPSGNNRNNAIYDQRRTSFQPIKQQSSNVEKGIDHYQKSGILQRDDLDPNKFQERRQNQRLKNQASSQQQVNQKNLEQLLLEDSQVEQDVFGKYNQRNTDLRGRNQDYDYDRVNQNMIYAEDENNSEDSSYDYDQEVRHLTLRKGEVNQFFEENDFKREPKHGLIFTNEELLKKQRGVMSHFIKQMGFNVMHGKSILQISLPIKVFDSKSFLEKIAMFMKMAPHYFEKAAAISQKDFNSSLQRFKLAVAYAVSIRQFTAQMRKPFNPILGETYEARLGNYKIGLEQISHHPPISYYNLWSTHHQDFKVYGSLEYRQVIGANSAGGHGFGPLIVEFKGGQKIEIRSPITEVSGILYGVRAFNIYDTMTIKDTKNNLFCEIVFNPDKKSGFKSLFGMGGGKSALNDDQRVDYIEGVISNRDNIDYKKNRGKLNEGTDYICLVNGHWTEDLYIDGVKYWHIDDFKGLQVRPSQNPLPSDCRFREDLVHLINTDEDTGQKWKVILEERQRYDRKLREDAKKKRQKTGKKWTHQ</sequence>
<feature type="compositionally biased region" description="Basic and acidic residues" evidence="2">
    <location>
        <begin position="885"/>
        <end position="903"/>
    </location>
</feature>
<dbReference type="PROSITE" id="PS01013">
    <property type="entry name" value="OSBP"/>
    <property type="match status" value="1"/>
</dbReference>
<dbReference type="InterPro" id="IPR018494">
    <property type="entry name" value="Oxysterol-bd_CS"/>
</dbReference>
<evidence type="ECO:0000256" key="2">
    <source>
        <dbReference type="SAM" id="MobiDB-lite"/>
    </source>
</evidence>
<dbReference type="Gene3D" id="2.40.160.120">
    <property type="match status" value="1"/>
</dbReference>
<feature type="region of interest" description="Disordered" evidence="2">
    <location>
        <begin position="390"/>
        <end position="410"/>
    </location>
</feature>
<protein>
    <submittedName>
        <fullName evidence="3">Oxysterol binding family protein</fullName>
    </submittedName>
</protein>
<dbReference type="SUPFAM" id="SSF50729">
    <property type="entry name" value="PH domain-like"/>
    <property type="match status" value="1"/>
</dbReference>
<dbReference type="InterPro" id="IPR000648">
    <property type="entry name" value="Oxysterol-bd"/>
</dbReference>
<organism evidence="3 4">
    <name type="scientific">Stylonychia lemnae</name>
    <name type="common">Ciliate</name>
    <dbReference type="NCBI Taxonomy" id="5949"/>
    <lineage>
        <taxon>Eukaryota</taxon>
        <taxon>Sar</taxon>
        <taxon>Alveolata</taxon>
        <taxon>Ciliophora</taxon>
        <taxon>Intramacronucleata</taxon>
        <taxon>Spirotrichea</taxon>
        <taxon>Stichotrichia</taxon>
        <taxon>Sporadotrichida</taxon>
        <taxon>Oxytrichidae</taxon>
        <taxon>Stylonychinae</taxon>
        <taxon>Stylonychia</taxon>
    </lineage>
</organism>
<feature type="compositionally biased region" description="Low complexity" evidence="2">
    <location>
        <begin position="225"/>
        <end position="236"/>
    </location>
</feature>
<evidence type="ECO:0000313" key="4">
    <source>
        <dbReference type="Proteomes" id="UP000039865"/>
    </source>
</evidence>